<proteinExistence type="predicted"/>
<reference evidence="1 2" key="2">
    <citation type="submission" date="2017-10" db="EMBL/GenBank/DDBJ databases">
        <title>Extensive intraspecific genome diversity in a model arbuscular mycorrhizal fungus.</title>
        <authorList>
            <person name="Chen E.C.H."/>
            <person name="Morin E."/>
            <person name="Baudet D."/>
            <person name="Noel J."/>
            <person name="Ndikumana S."/>
            <person name="Charron P."/>
            <person name="St-Onge C."/>
            <person name="Giorgi J."/>
            <person name="Grigoriev I.V."/>
            <person name="Roux C."/>
            <person name="Martin F.M."/>
            <person name="Corradi N."/>
        </authorList>
    </citation>
    <scope>NUCLEOTIDE SEQUENCE [LARGE SCALE GENOMIC DNA]</scope>
    <source>
        <strain evidence="1 2">C2</strain>
    </source>
</reference>
<organism evidence="1 2">
    <name type="scientific">Rhizophagus irregularis</name>
    <dbReference type="NCBI Taxonomy" id="588596"/>
    <lineage>
        <taxon>Eukaryota</taxon>
        <taxon>Fungi</taxon>
        <taxon>Fungi incertae sedis</taxon>
        <taxon>Mucoromycota</taxon>
        <taxon>Glomeromycotina</taxon>
        <taxon>Glomeromycetes</taxon>
        <taxon>Glomerales</taxon>
        <taxon>Glomeraceae</taxon>
        <taxon>Rhizophagus</taxon>
    </lineage>
</organism>
<reference evidence="1 2" key="1">
    <citation type="submission" date="2016-04" db="EMBL/GenBank/DDBJ databases">
        <title>Genome analyses suggest a sexual origin of heterokaryosis in a supposedly ancient asexual fungus.</title>
        <authorList>
            <person name="Ropars J."/>
            <person name="Sedzielewska K."/>
            <person name="Noel J."/>
            <person name="Charron P."/>
            <person name="Farinelli L."/>
            <person name="Marton T."/>
            <person name="Kruger M."/>
            <person name="Pelin A."/>
            <person name="Brachmann A."/>
            <person name="Corradi N."/>
        </authorList>
    </citation>
    <scope>NUCLEOTIDE SEQUENCE [LARGE SCALE GENOMIC DNA]</scope>
    <source>
        <strain evidence="1 2">C2</strain>
    </source>
</reference>
<accession>A0A2N1M4L7</accession>
<comment type="caution">
    <text evidence="1">The sequence shown here is derived from an EMBL/GenBank/DDBJ whole genome shotgun (WGS) entry which is preliminary data.</text>
</comment>
<dbReference type="EMBL" id="LLXL01005425">
    <property type="protein sequence ID" value="PKK56573.1"/>
    <property type="molecule type" value="Genomic_DNA"/>
</dbReference>
<gene>
    <name evidence="1" type="ORF">RhiirC2_799729</name>
</gene>
<evidence type="ECO:0000313" key="1">
    <source>
        <dbReference type="EMBL" id="PKK56573.1"/>
    </source>
</evidence>
<dbReference type="VEuPathDB" id="FungiDB:RhiirA1_464247"/>
<dbReference type="VEuPathDB" id="FungiDB:FUN_025051"/>
<name>A0A2N1M4L7_9GLOM</name>
<dbReference type="Proteomes" id="UP000233469">
    <property type="component" value="Unassembled WGS sequence"/>
</dbReference>
<dbReference type="AlphaFoldDB" id="A0A2N1M4L7"/>
<evidence type="ECO:0000313" key="2">
    <source>
        <dbReference type="Proteomes" id="UP000233469"/>
    </source>
</evidence>
<protein>
    <submittedName>
        <fullName evidence="1">Uncharacterized protein</fullName>
    </submittedName>
</protein>
<sequence>MEFLWREFLRLYLFLCQDHITEEEIDSFKQAAKSWILKFCEPTIGKSNSANQKRGIKNLQFKHFSTSSLEKKNHIHVRVFFGATTMGGGNKANSVVHDILIYENWQLYFLMNDIPKSIVQKTIVPKE</sequence>